<reference evidence="2 3" key="1">
    <citation type="submission" date="2018-12" db="EMBL/GenBank/DDBJ databases">
        <authorList>
            <consortium name="Pathogen Informatics"/>
        </authorList>
    </citation>
    <scope>NUCLEOTIDE SEQUENCE [LARGE SCALE GENOMIC DNA]</scope>
    <source>
        <strain evidence="2 3">NCTC6754</strain>
    </source>
</reference>
<protein>
    <submittedName>
        <fullName evidence="2">Membrane protein</fullName>
    </submittedName>
</protein>
<proteinExistence type="predicted"/>
<name>A0A447TMD7_SALET</name>
<evidence type="ECO:0000256" key="1">
    <source>
        <dbReference type="SAM" id="MobiDB-lite"/>
    </source>
</evidence>
<evidence type="ECO:0000313" key="3">
    <source>
        <dbReference type="Proteomes" id="UP000269208"/>
    </source>
</evidence>
<dbReference type="InterPro" id="IPR021728">
    <property type="entry name" value="DUF3300"/>
</dbReference>
<dbReference type="PANTHER" id="PTHR40269:SF1">
    <property type="entry name" value="OUTER MEMBRANE PROTEIN"/>
    <property type="match status" value="1"/>
</dbReference>
<feature type="region of interest" description="Disordered" evidence="1">
    <location>
        <begin position="61"/>
        <end position="83"/>
    </location>
</feature>
<gene>
    <name evidence="2" type="ORF">NCTC6754_00198</name>
</gene>
<feature type="compositionally biased region" description="Basic and acidic residues" evidence="1">
    <location>
        <begin position="61"/>
        <end position="76"/>
    </location>
</feature>
<dbReference type="Pfam" id="PF11737">
    <property type="entry name" value="DUF3300"/>
    <property type="match status" value="1"/>
</dbReference>
<dbReference type="EMBL" id="LR134190">
    <property type="protein sequence ID" value="VEB50522.1"/>
    <property type="molecule type" value="Genomic_DNA"/>
</dbReference>
<organism evidence="2 3">
    <name type="scientific">Salmonella enterica I</name>
    <dbReference type="NCBI Taxonomy" id="59201"/>
    <lineage>
        <taxon>Bacteria</taxon>
        <taxon>Pseudomonadati</taxon>
        <taxon>Pseudomonadota</taxon>
        <taxon>Gammaproteobacteria</taxon>
        <taxon>Enterobacterales</taxon>
        <taxon>Enterobacteriaceae</taxon>
        <taxon>Salmonella</taxon>
    </lineage>
</organism>
<sequence length="83" mass="9345">MPNYNPATVYGAWPNTAYPPVYLPPPPGQQFADSFVKGFGYSLGVATTYALFSSIDWDDDDHHHHDDDHHDDDYHHGGKRLST</sequence>
<accession>A0A447TMD7</accession>
<dbReference type="Proteomes" id="UP000269208">
    <property type="component" value="Chromosome"/>
</dbReference>
<dbReference type="AlphaFoldDB" id="A0A447TMD7"/>
<evidence type="ECO:0000313" key="2">
    <source>
        <dbReference type="EMBL" id="VEB50522.1"/>
    </source>
</evidence>
<dbReference type="PANTHER" id="PTHR40269">
    <property type="entry name" value="OUTER MEMBRANE PROTEIN-RELATED"/>
    <property type="match status" value="1"/>
</dbReference>